<dbReference type="GO" id="GO:0008168">
    <property type="term" value="F:methyltransferase activity"/>
    <property type="evidence" value="ECO:0007669"/>
    <property type="project" value="UniProtKB-KW"/>
</dbReference>
<dbReference type="EMBL" id="JBFOLJ010000005">
    <property type="protein sequence ID" value="KAL2538802.1"/>
    <property type="molecule type" value="Genomic_DNA"/>
</dbReference>
<comment type="caution">
    <text evidence="1">The sequence shown here is derived from an EMBL/GenBank/DDBJ whole genome shotgun (WGS) entry which is preliminary data.</text>
</comment>
<dbReference type="InterPro" id="IPR029026">
    <property type="entry name" value="tRNA_m1G_MTases_N"/>
</dbReference>
<name>A0ABD1VN87_9LAMI</name>
<dbReference type="Gene3D" id="3.40.1280.10">
    <property type="match status" value="1"/>
</dbReference>
<reference evidence="2" key="1">
    <citation type="submission" date="2024-07" db="EMBL/GenBank/DDBJ databases">
        <title>Two chromosome-level genome assemblies of Korean endemic species Abeliophyllum distichum and Forsythia ovata (Oleaceae).</title>
        <authorList>
            <person name="Jang H."/>
        </authorList>
    </citation>
    <scope>NUCLEOTIDE SEQUENCE [LARGE SCALE GENOMIC DNA]</scope>
</reference>
<dbReference type="AlphaFoldDB" id="A0ABD1VN87"/>
<gene>
    <name evidence="1" type="ORF">Fot_20193</name>
</gene>
<keyword evidence="1" id="KW-0489">Methyltransferase</keyword>
<accession>A0ABD1VN87</accession>
<dbReference type="GO" id="GO:0032259">
    <property type="term" value="P:methylation"/>
    <property type="evidence" value="ECO:0007669"/>
    <property type="project" value="UniProtKB-KW"/>
</dbReference>
<dbReference type="Proteomes" id="UP001604277">
    <property type="component" value="Unassembled WGS sequence"/>
</dbReference>
<evidence type="ECO:0000313" key="2">
    <source>
        <dbReference type="Proteomes" id="UP001604277"/>
    </source>
</evidence>
<sequence>MVENISDEDETGGVFHITILSYLETPQYLRKGLFPSITVRNLLHDEPGNTEYLDMEKELVEDETINGFFQNPLKNIFSGAKKGFSDVIDGSNKWVCVLMVKDWWPIATGFRRRLSGLQPRVASDIWCCMKVEMEVG</sequence>
<evidence type="ECO:0000313" key="1">
    <source>
        <dbReference type="EMBL" id="KAL2538802.1"/>
    </source>
</evidence>
<organism evidence="1 2">
    <name type="scientific">Forsythia ovata</name>
    <dbReference type="NCBI Taxonomy" id="205694"/>
    <lineage>
        <taxon>Eukaryota</taxon>
        <taxon>Viridiplantae</taxon>
        <taxon>Streptophyta</taxon>
        <taxon>Embryophyta</taxon>
        <taxon>Tracheophyta</taxon>
        <taxon>Spermatophyta</taxon>
        <taxon>Magnoliopsida</taxon>
        <taxon>eudicotyledons</taxon>
        <taxon>Gunneridae</taxon>
        <taxon>Pentapetalae</taxon>
        <taxon>asterids</taxon>
        <taxon>lamiids</taxon>
        <taxon>Lamiales</taxon>
        <taxon>Oleaceae</taxon>
        <taxon>Forsythieae</taxon>
        <taxon>Forsythia</taxon>
    </lineage>
</organism>
<proteinExistence type="predicted"/>
<keyword evidence="1" id="KW-0808">Transferase</keyword>
<protein>
    <submittedName>
        <fullName evidence="1">RNA methyltransferase</fullName>
    </submittedName>
</protein>
<keyword evidence="2" id="KW-1185">Reference proteome</keyword>